<evidence type="ECO:0000256" key="4">
    <source>
        <dbReference type="ARBA" id="ARBA00016202"/>
    </source>
</evidence>
<evidence type="ECO:0000256" key="6">
    <source>
        <dbReference type="ARBA" id="ARBA00022729"/>
    </source>
</evidence>
<evidence type="ECO:0000256" key="2">
    <source>
        <dbReference type="ARBA" id="ARBA00009696"/>
    </source>
</evidence>
<keyword evidence="10 13" id="KW-0143">Chaperone</keyword>
<keyword evidence="8 13" id="KW-0472">Membrane</keyword>
<comment type="caution">
    <text evidence="15">The sequence shown here is derived from an EMBL/GenBank/DDBJ whole genome shotgun (WGS) entry which is preliminary data.</text>
</comment>
<organism evidence="15 16">
    <name type="scientific">Mesocricetibacter intestinalis</name>
    <dbReference type="NCBI Taxonomy" id="1521930"/>
    <lineage>
        <taxon>Bacteria</taxon>
        <taxon>Pseudomonadati</taxon>
        <taxon>Pseudomonadota</taxon>
        <taxon>Gammaproteobacteria</taxon>
        <taxon>Pasteurellales</taxon>
        <taxon>Pasteurellaceae</taxon>
        <taxon>Mesocricetibacter</taxon>
    </lineage>
</organism>
<evidence type="ECO:0000313" key="15">
    <source>
        <dbReference type="EMBL" id="TDQ57030.1"/>
    </source>
</evidence>
<dbReference type="HAMAP" id="MF_00233">
    <property type="entry name" value="LolB"/>
    <property type="match status" value="1"/>
</dbReference>
<evidence type="ECO:0000256" key="12">
    <source>
        <dbReference type="ARBA" id="ARBA00023288"/>
    </source>
</evidence>
<gene>
    <name evidence="13" type="primary">lolB</name>
    <name evidence="15" type="ORF">EDC45_1700</name>
</gene>
<keyword evidence="11 13" id="KW-0998">Cell outer membrane</keyword>
<dbReference type="NCBIfam" id="TIGR00548">
    <property type="entry name" value="lolB"/>
    <property type="match status" value="1"/>
</dbReference>
<evidence type="ECO:0000256" key="7">
    <source>
        <dbReference type="ARBA" id="ARBA00022927"/>
    </source>
</evidence>
<dbReference type="CDD" id="cd16326">
    <property type="entry name" value="LolB"/>
    <property type="match status" value="1"/>
</dbReference>
<protein>
    <recommendedName>
        <fullName evidence="4 13">Outer-membrane lipoprotein LolB</fullName>
    </recommendedName>
</protein>
<dbReference type="InterPro" id="IPR004565">
    <property type="entry name" value="OM_lipoprot_LolB"/>
</dbReference>
<evidence type="ECO:0000256" key="11">
    <source>
        <dbReference type="ARBA" id="ARBA00023237"/>
    </source>
</evidence>
<keyword evidence="12 15" id="KW-0449">Lipoprotein</keyword>
<keyword evidence="9" id="KW-0564">Palmitate</keyword>
<evidence type="ECO:0000256" key="13">
    <source>
        <dbReference type="HAMAP-Rule" id="MF_00233"/>
    </source>
</evidence>
<keyword evidence="5 13" id="KW-0813">Transport</keyword>
<comment type="subcellular location">
    <subcellularLocation>
        <location evidence="1">Cell outer membrane</location>
        <topology evidence="1">Lipid-anchor</topology>
    </subcellularLocation>
</comment>
<reference evidence="15 16" key="1">
    <citation type="submission" date="2019-03" db="EMBL/GenBank/DDBJ databases">
        <title>Genomic Encyclopedia of Type Strains, Phase IV (KMG-IV): sequencing the most valuable type-strain genomes for metagenomic binning, comparative biology and taxonomic classification.</title>
        <authorList>
            <person name="Goeker M."/>
        </authorList>
    </citation>
    <scope>NUCLEOTIDE SEQUENCE [LARGE SCALE GENOMIC DNA]</scope>
    <source>
        <strain evidence="15 16">DSM 28403</strain>
    </source>
</reference>
<keyword evidence="7 13" id="KW-0653">Protein transport</keyword>
<accession>A0A4R6VAE1</accession>
<dbReference type="RefSeq" id="WP_424960668.1">
    <property type="nucleotide sequence ID" value="NZ_SNYQ01000007.1"/>
</dbReference>
<evidence type="ECO:0000313" key="16">
    <source>
        <dbReference type="Proteomes" id="UP000295657"/>
    </source>
</evidence>
<evidence type="ECO:0000256" key="10">
    <source>
        <dbReference type="ARBA" id="ARBA00023186"/>
    </source>
</evidence>
<dbReference type="GO" id="GO:0015031">
    <property type="term" value="P:protein transport"/>
    <property type="evidence" value="ECO:0007669"/>
    <property type="project" value="UniProtKB-KW"/>
</dbReference>
<comment type="function">
    <text evidence="13">Plays a critical role in the incorporation of lipoproteins in the outer membrane after they are released by the LolA protein.</text>
</comment>
<keyword evidence="6 14" id="KW-0732">Signal</keyword>
<name>A0A4R6VAE1_9PAST</name>
<comment type="subunit">
    <text evidence="3 13">Monomer.</text>
</comment>
<dbReference type="AlphaFoldDB" id="A0A4R6VAE1"/>
<proteinExistence type="inferred from homology"/>
<keyword evidence="16" id="KW-1185">Reference proteome</keyword>
<dbReference type="EMBL" id="SNYQ01000007">
    <property type="protein sequence ID" value="TDQ57030.1"/>
    <property type="molecule type" value="Genomic_DNA"/>
</dbReference>
<evidence type="ECO:0000256" key="9">
    <source>
        <dbReference type="ARBA" id="ARBA00023139"/>
    </source>
</evidence>
<evidence type="ECO:0000256" key="1">
    <source>
        <dbReference type="ARBA" id="ARBA00004459"/>
    </source>
</evidence>
<dbReference type="SUPFAM" id="SSF89392">
    <property type="entry name" value="Prokaryotic lipoproteins and lipoprotein localization factors"/>
    <property type="match status" value="1"/>
</dbReference>
<evidence type="ECO:0000256" key="14">
    <source>
        <dbReference type="SAM" id="SignalP"/>
    </source>
</evidence>
<dbReference type="GO" id="GO:0044874">
    <property type="term" value="P:lipoprotein localization to outer membrane"/>
    <property type="evidence" value="ECO:0007669"/>
    <property type="project" value="UniProtKB-UniRule"/>
</dbReference>
<sequence>MKFSTSSILKACCMLFVIPLLNGCVLSDISDQRPTEVITIDKSDPQWQQHLSRIKAIGHYQNQGQIGYISAKERFSSRFEWQYQGPQNYRLKLYSTVSSTSLMLQRHQSGLTLTDNKGNRRSERDAKLLVREIIGTDIPLEHLAQWLKGQPDENSNYQVGENHYLAGFSYNAEGALWTADYLNYHTQLTPALPKDILLKHSDQTLKIRVDNWTF</sequence>
<evidence type="ECO:0000256" key="8">
    <source>
        <dbReference type="ARBA" id="ARBA00023136"/>
    </source>
</evidence>
<dbReference type="Gene3D" id="2.50.20.10">
    <property type="entry name" value="Lipoprotein localisation LolA/LolB/LppX"/>
    <property type="match status" value="1"/>
</dbReference>
<evidence type="ECO:0000256" key="3">
    <source>
        <dbReference type="ARBA" id="ARBA00011245"/>
    </source>
</evidence>
<dbReference type="Pfam" id="PF03550">
    <property type="entry name" value="LolB"/>
    <property type="match status" value="1"/>
</dbReference>
<evidence type="ECO:0000256" key="5">
    <source>
        <dbReference type="ARBA" id="ARBA00022448"/>
    </source>
</evidence>
<dbReference type="GO" id="GO:0009279">
    <property type="term" value="C:cell outer membrane"/>
    <property type="evidence" value="ECO:0007669"/>
    <property type="project" value="UniProtKB-SubCell"/>
</dbReference>
<comment type="similarity">
    <text evidence="2 13">Belongs to the LolB family.</text>
</comment>
<feature type="signal peptide" evidence="14">
    <location>
        <begin position="1"/>
        <end position="22"/>
    </location>
</feature>
<dbReference type="Proteomes" id="UP000295657">
    <property type="component" value="Unassembled WGS sequence"/>
</dbReference>
<dbReference type="InterPro" id="IPR029046">
    <property type="entry name" value="LolA/LolB/LppX"/>
</dbReference>
<feature type="chain" id="PRO_5020636842" description="Outer-membrane lipoprotein LolB" evidence="14">
    <location>
        <begin position="23"/>
        <end position="214"/>
    </location>
</feature>